<feature type="coiled-coil region" evidence="1">
    <location>
        <begin position="61"/>
        <end position="107"/>
    </location>
</feature>
<keyword evidence="3" id="KW-1185">Reference proteome</keyword>
<keyword evidence="1" id="KW-0175">Coiled coil</keyword>
<organism evidence="2 3">
    <name type="scientific">Mycena maculata</name>
    <dbReference type="NCBI Taxonomy" id="230809"/>
    <lineage>
        <taxon>Eukaryota</taxon>
        <taxon>Fungi</taxon>
        <taxon>Dikarya</taxon>
        <taxon>Basidiomycota</taxon>
        <taxon>Agaricomycotina</taxon>
        <taxon>Agaricomycetes</taxon>
        <taxon>Agaricomycetidae</taxon>
        <taxon>Agaricales</taxon>
        <taxon>Marasmiineae</taxon>
        <taxon>Mycenaceae</taxon>
        <taxon>Mycena</taxon>
    </lineage>
</organism>
<name>A0AAD7JIC1_9AGAR</name>
<evidence type="ECO:0000313" key="3">
    <source>
        <dbReference type="Proteomes" id="UP001215280"/>
    </source>
</evidence>
<evidence type="ECO:0000256" key="1">
    <source>
        <dbReference type="SAM" id="Coils"/>
    </source>
</evidence>
<dbReference type="AlphaFoldDB" id="A0AAD7JIC1"/>
<dbReference type="EMBL" id="JARJLG010000039">
    <property type="protein sequence ID" value="KAJ7764015.1"/>
    <property type="molecule type" value="Genomic_DNA"/>
</dbReference>
<comment type="caution">
    <text evidence="2">The sequence shown here is derived from an EMBL/GenBank/DDBJ whole genome shotgun (WGS) entry which is preliminary data.</text>
</comment>
<gene>
    <name evidence="2" type="ORF">DFH07DRAFT_956285</name>
</gene>
<accession>A0AAD7JIC1</accession>
<dbReference type="Proteomes" id="UP001215280">
    <property type="component" value="Unassembled WGS sequence"/>
</dbReference>
<proteinExistence type="predicted"/>
<protein>
    <submittedName>
        <fullName evidence="2">Uncharacterized protein</fullName>
    </submittedName>
</protein>
<evidence type="ECO:0000313" key="2">
    <source>
        <dbReference type="EMBL" id="KAJ7764015.1"/>
    </source>
</evidence>
<reference evidence="2" key="1">
    <citation type="submission" date="2023-03" db="EMBL/GenBank/DDBJ databases">
        <title>Massive genome expansion in bonnet fungi (Mycena s.s.) driven by repeated elements and novel gene families across ecological guilds.</title>
        <authorList>
            <consortium name="Lawrence Berkeley National Laboratory"/>
            <person name="Harder C.B."/>
            <person name="Miyauchi S."/>
            <person name="Viragh M."/>
            <person name="Kuo A."/>
            <person name="Thoen E."/>
            <person name="Andreopoulos B."/>
            <person name="Lu D."/>
            <person name="Skrede I."/>
            <person name="Drula E."/>
            <person name="Henrissat B."/>
            <person name="Morin E."/>
            <person name="Kohler A."/>
            <person name="Barry K."/>
            <person name="LaButti K."/>
            <person name="Morin E."/>
            <person name="Salamov A."/>
            <person name="Lipzen A."/>
            <person name="Mereny Z."/>
            <person name="Hegedus B."/>
            <person name="Baldrian P."/>
            <person name="Stursova M."/>
            <person name="Weitz H."/>
            <person name="Taylor A."/>
            <person name="Grigoriev I.V."/>
            <person name="Nagy L.G."/>
            <person name="Martin F."/>
            <person name="Kauserud H."/>
        </authorList>
    </citation>
    <scope>NUCLEOTIDE SEQUENCE</scope>
    <source>
        <strain evidence="2">CBHHK188m</strain>
    </source>
</reference>
<sequence>MTISAILSKRAIPTDGSWDDALYVRMRREGGEVIFERDRAGERHAKLKEPKEKAKGSDARFEALEETLGKLKKALEESQQRHDASEAEQRRLNVKQLRATIMNLEEHIKTMVLVEEYEVVDGALRAFSDRVYEVRPDGLSYEEKQTLKDNNVPYILQLLDVPEPTFRFLDPRATAFDRAVWTAISLLTSEEWDFCYLLRARRNTLCQGRNSAQRPWPDRSTAELWLNRIAPGHQETVRKLLDDTPCLMRTSQDNDLTDLHLVVKDSEYEGPEVLLADLRCSLDYLEREEAARGDA</sequence>